<gene>
    <name evidence="2" type="ORF">ACHAWU_004997</name>
    <name evidence="3" type="ORF">ACHAWU_010405</name>
    <name evidence="4" type="ORF">ACHAWU_010428</name>
</gene>
<sequence>MRRQQLCMAKRILPSLPGKVVRFGLGDINKSDISAGAASFFSTHNLLPTGEDERRRQQSSDQEQQIQQPVVPVKNIKLEAIKSMGLTQLHNHTQDLISRTRIPLFDDNLVDAYGHKRPSIAQIQEASRLESALIDALEHHSSKRSTFVVGGLCIEVLGVEVSADLKLARAYWCLPRGLDLHTIPDHKIERALKRMQKTLEERGGEIQGLVHTRLRAYHPPRIVWVAAEHVSLDLKRGVSLDGSKRKWR</sequence>
<dbReference type="Gene3D" id="3.30.300.20">
    <property type="match status" value="1"/>
</dbReference>
<dbReference type="EMBL" id="JALLBG020000074">
    <property type="protein sequence ID" value="KAL3767635.1"/>
    <property type="molecule type" value="Genomic_DNA"/>
</dbReference>
<name>A0ABD3MG77_9STRA</name>
<dbReference type="InterPro" id="IPR015946">
    <property type="entry name" value="KH_dom-like_a/b"/>
</dbReference>
<dbReference type="Proteomes" id="UP001530293">
    <property type="component" value="Unassembled WGS sequence"/>
</dbReference>
<evidence type="ECO:0000313" key="3">
    <source>
        <dbReference type="EMBL" id="KAL3763447.1"/>
    </source>
</evidence>
<organism evidence="2 5">
    <name type="scientific">Discostella pseudostelligera</name>
    <dbReference type="NCBI Taxonomy" id="259834"/>
    <lineage>
        <taxon>Eukaryota</taxon>
        <taxon>Sar</taxon>
        <taxon>Stramenopiles</taxon>
        <taxon>Ochrophyta</taxon>
        <taxon>Bacillariophyta</taxon>
        <taxon>Coscinodiscophyceae</taxon>
        <taxon>Thalassiosirophycidae</taxon>
        <taxon>Stephanodiscales</taxon>
        <taxon>Stephanodiscaceae</taxon>
        <taxon>Discostella</taxon>
    </lineage>
</organism>
<dbReference type="AlphaFoldDB" id="A0ABD3MG77"/>
<keyword evidence="5" id="KW-1185">Reference proteome</keyword>
<evidence type="ECO:0000256" key="1">
    <source>
        <dbReference type="SAM" id="MobiDB-lite"/>
    </source>
</evidence>
<reference evidence="2 5" key="1">
    <citation type="submission" date="2024-10" db="EMBL/GenBank/DDBJ databases">
        <title>Updated reference genomes for cyclostephanoid diatoms.</title>
        <authorList>
            <person name="Roberts W.R."/>
            <person name="Alverson A.J."/>
        </authorList>
    </citation>
    <scope>NUCLEOTIDE SEQUENCE [LARGE SCALE GENOMIC DNA]</scope>
    <source>
        <strain evidence="2 5">AJA232-27</strain>
    </source>
</reference>
<accession>A0ABD3MG77</accession>
<dbReference type="EMBL" id="JALLBG020000128">
    <property type="protein sequence ID" value="KAL3763111.1"/>
    <property type="molecule type" value="Genomic_DNA"/>
</dbReference>
<evidence type="ECO:0000313" key="5">
    <source>
        <dbReference type="Proteomes" id="UP001530293"/>
    </source>
</evidence>
<protein>
    <submittedName>
        <fullName evidence="2">Uncharacterized protein</fullName>
    </submittedName>
</protein>
<feature type="region of interest" description="Disordered" evidence="1">
    <location>
        <begin position="44"/>
        <end position="67"/>
    </location>
</feature>
<dbReference type="EMBL" id="JALLBG020000122">
    <property type="protein sequence ID" value="KAL3763447.1"/>
    <property type="molecule type" value="Genomic_DNA"/>
</dbReference>
<evidence type="ECO:0000313" key="4">
    <source>
        <dbReference type="EMBL" id="KAL3767635.1"/>
    </source>
</evidence>
<comment type="caution">
    <text evidence="2">The sequence shown here is derived from an EMBL/GenBank/DDBJ whole genome shotgun (WGS) entry which is preliminary data.</text>
</comment>
<proteinExistence type="predicted"/>
<dbReference type="SUPFAM" id="SSF89919">
    <property type="entry name" value="Ribosome-binding factor A, RbfA"/>
    <property type="match status" value="1"/>
</dbReference>
<evidence type="ECO:0000313" key="2">
    <source>
        <dbReference type="EMBL" id="KAL3763111.1"/>
    </source>
</evidence>
<dbReference type="InterPro" id="IPR023799">
    <property type="entry name" value="RbfA_dom_sf"/>
</dbReference>